<dbReference type="EMBL" id="DYXG01000018">
    <property type="protein sequence ID" value="HJE96336.1"/>
    <property type="molecule type" value="Genomic_DNA"/>
</dbReference>
<dbReference type="AlphaFoldDB" id="A0A921K0A6"/>
<evidence type="ECO:0000313" key="2">
    <source>
        <dbReference type="Proteomes" id="UP000707535"/>
    </source>
</evidence>
<evidence type="ECO:0000313" key="1">
    <source>
        <dbReference type="EMBL" id="HJE96336.1"/>
    </source>
</evidence>
<reference evidence="1" key="2">
    <citation type="submission" date="2021-09" db="EMBL/GenBank/DDBJ databases">
        <authorList>
            <person name="Gilroy R."/>
        </authorList>
    </citation>
    <scope>NUCLEOTIDE SEQUENCE</scope>
    <source>
        <strain evidence="1">CHK174-6876</strain>
    </source>
</reference>
<proteinExistence type="predicted"/>
<name>A0A921K0A6_9LACO</name>
<gene>
    <name evidence="1" type="ORF">K8V00_01830</name>
</gene>
<dbReference type="Proteomes" id="UP000707535">
    <property type="component" value="Unassembled WGS sequence"/>
</dbReference>
<reference evidence="1" key="1">
    <citation type="journal article" date="2021" name="PeerJ">
        <title>Extensive microbial diversity within the chicken gut microbiome revealed by metagenomics and culture.</title>
        <authorList>
            <person name="Gilroy R."/>
            <person name="Ravi A."/>
            <person name="Getino M."/>
            <person name="Pursley I."/>
            <person name="Horton D.L."/>
            <person name="Alikhan N.F."/>
            <person name="Baker D."/>
            <person name="Gharbi K."/>
            <person name="Hall N."/>
            <person name="Watson M."/>
            <person name="Adriaenssens E.M."/>
            <person name="Foster-Nyarko E."/>
            <person name="Jarju S."/>
            <person name="Secka A."/>
            <person name="Antonio M."/>
            <person name="Oren A."/>
            <person name="Chaudhuri R.R."/>
            <person name="La Ragione R."/>
            <person name="Hildebrand F."/>
            <person name="Pallen M.J."/>
        </authorList>
    </citation>
    <scope>NUCLEOTIDE SEQUENCE</scope>
    <source>
        <strain evidence="1">CHK174-6876</strain>
    </source>
</reference>
<accession>A0A921K0A6</accession>
<sequence>MERDPIREVKLVPVIMTVAERGEGTQNDPVREVTQFWSRKGELLAENDPHTDRGVS</sequence>
<protein>
    <submittedName>
        <fullName evidence="1">Uncharacterized protein</fullName>
    </submittedName>
</protein>
<organism evidence="1 2">
    <name type="scientific">Ligilactobacillus acidipiscis</name>
    <dbReference type="NCBI Taxonomy" id="89059"/>
    <lineage>
        <taxon>Bacteria</taxon>
        <taxon>Bacillati</taxon>
        <taxon>Bacillota</taxon>
        <taxon>Bacilli</taxon>
        <taxon>Lactobacillales</taxon>
        <taxon>Lactobacillaceae</taxon>
        <taxon>Ligilactobacillus</taxon>
    </lineage>
</organism>
<comment type="caution">
    <text evidence="1">The sequence shown here is derived from an EMBL/GenBank/DDBJ whole genome shotgun (WGS) entry which is preliminary data.</text>
</comment>